<dbReference type="Pfam" id="PF13855">
    <property type="entry name" value="LRR_8"/>
    <property type="match status" value="1"/>
</dbReference>
<dbReference type="EMBL" id="HBUF01590839">
    <property type="protein sequence ID" value="CAG6773335.1"/>
    <property type="molecule type" value="Transcribed_RNA"/>
</dbReference>
<keyword evidence="4" id="KW-0812">Transmembrane</keyword>
<evidence type="ECO:0000256" key="3">
    <source>
        <dbReference type="ARBA" id="ARBA00022737"/>
    </source>
</evidence>
<evidence type="ECO:0000313" key="5">
    <source>
        <dbReference type="EMBL" id="CAG6633730.1"/>
    </source>
</evidence>
<keyword evidence="4" id="KW-1133">Transmembrane helix</keyword>
<dbReference type="EMBL" id="HBUF01083582">
    <property type="protein sequence ID" value="CAG6633730.1"/>
    <property type="molecule type" value="Transcribed_RNA"/>
</dbReference>
<dbReference type="Pfam" id="PF13306">
    <property type="entry name" value="LRR_5"/>
    <property type="match status" value="1"/>
</dbReference>
<dbReference type="PANTHER" id="PTHR24369:SF210">
    <property type="entry name" value="CHAOPTIN-RELATED"/>
    <property type="match status" value="1"/>
</dbReference>
<protein>
    <submittedName>
        <fullName evidence="5">Chondroadherin</fullName>
    </submittedName>
</protein>
<dbReference type="PROSITE" id="PS51450">
    <property type="entry name" value="LRR"/>
    <property type="match status" value="1"/>
</dbReference>
<name>A0A8D8QKM9_9HEMI</name>
<reference evidence="5" key="1">
    <citation type="submission" date="2021-05" db="EMBL/GenBank/DDBJ databases">
        <authorList>
            <person name="Alioto T."/>
            <person name="Alioto T."/>
            <person name="Gomez Garrido J."/>
        </authorList>
    </citation>
    <scope>NUCLEOTIDE SEQUENCE</scope>
</reference>
<dbReference type="InterPro" id="IPR003591">
    <property type="entry name" value="Leu-rich_rpt_typical-subtyp"/>
</dbReference>
<evidence type="ECO:0000256" key="1">
    <source>
        <dbReference type="ARBA" id="ARBA00022614"/>
    </source>
</evidence>
<keyword evidence="3" id="KW-0677">Repeat</keyword>
<dbReference type="InterPro" id="IPR001611">
    <property type="entry name" value="Leu-rich_rpt"/>
</dbReference>
<evidence type="ECO:0000256" key="4">
    <source>
        <dbReference type="SAM" id="Phobius"/>
    </source>
</evidence>
<dbReference type="EMBL" id="HBUF01264761">
    <property type="protein sequence ID" value="CAG6683850.1"/>
    <property type="molecule type" value="Transcribed_RNA"/>
</dbReference>
<dbReference type="InterPro" id="IPR026906">
    <property type="entry name" value="LRR_5"/>
</dbReference>
<dbReference type="InterPro" id="IPR032675">
    <property type="entry name" value="LRR_dom_sf"/>
</dbReference>
<evidence type="ECO:0000256" key="2">
    <source>
        <dbReference type="ARBA" id="ARBA00022729"/>
    </source>
</evidence>
<organism evidence="5">
    <name type="scientific">Cacopsylla melanoneura</name>
    <dbReference type="NCBI Taxonomy" id="428564"/>
    <lineage>
        <taxon>Eukaryota</taxon>
        <taxon>Metazoa</taxon>
        <taxon>Ecdysozoa</taxon>
        <taxon>Arthropoda</taxon>
        <taxon>Hexapoda</taxon>
        <taxon>Insecta</taxon>
        <taxon>Pterygota</taxon>
        <taxon>Neoptera</taxon>
        <taxon>Paraneoptera</taxon>
        <taxon>Hemiptera</taxon>
        <taxon>Sternorrhyncha</taxon>
        <taxon>Psylloidea</taxon>
        <taxon>Psyllidae</taxon>
        <taxon>Psyllinae</taxon>
        <taxon>Cacopsylla</taxon>
    </lineage>
</organism>
<accession>A0A8D8QKM9</accession>
<keyword evidence="4" id="KW-0472">Membrane</keyword>
<dbReference type="AlphaFoldDB" id="A0A8D8QKM9"/>
<dbReference type="InterPro" id="IPR050541">
    <property type="entry name" value="LRR_TM_domain-containing"/>
</dbReference>
<dbReference type="EMBL" id="HBUF01424870">
    <property type="protein sequence ID" value="CAG6741282.1"/>
    <property type="molecule type" value="Transcribed_RNA"/>
</dbReference>
<dbReference type="PANTHER" id="PTHR24369">
    <property type="entry name" value="ANTIGEN BSP, PUTATIVE-RELATED"/>
    <property type="match status" value="1"/>
</dbReference>
<dbReference type="SMART" id="SM00369">
    <property type="entry name" value="LRR_TYP"/>
    <property type="match status" value="5"/>
</dbReference>
<keyword evidence="2" id="KW-0732">Signal</keyword>
<dbReference type="SUPFAM" id="SSF52058">
    <property type="entry name" value="L domain-like"/>
    <property type="match status" value="1"/>
</dbReference>
<proteinExistence type="predicted"/>
<dbReference type="Gene3D" id="3.80.10.10">
    <property type="entry name" value="Ribonuclease Inhibitor"/>
    <property type="match status" value="2"/>
</dbReference>
<sequence>MRPCWVNSRLLSFKFRISKLLVACILLIQVQQIRVLAKAVIPCPLECICLSQTQVLCNTGGLQEIPLRNLPKTVEVLSLTKNNFTVIKADAFLGLKNLRKLSLDGNNISHIKAFAFRGLPKLRELSIQHTHLTSISSFSFAGLQNVSVLLLNHNKIHKIEQYSFAGTANMRLLLLNNNPLHRIESNAFSSLSNVEHLILPSGIKVIEPFAFFGLESIGLLKISYMDLKVLQSNTFTGLSKVHFLAIQDSDLGVVEEDAFSGLRQITSLNIMNNKIDSIREFKFNSSNSIKNIRFHGNHILQSPQVSAINVESVDNFSVYNNHFPCDHCNIYAILESSFAKSNLNHFIKHNYCISPLSMNGKPISSLDINAITAQCSLSNEVSVYSKYNNKGITNLFISKWLLVLACVISYHVFYLTS</sequence>
<dbReference type="GO" id="GO:0005886">
    <property type="term" value="C:plasma membrane"/>
    <property type="evidence" value="ECO:0007669"/>
    <property type="project" value="TreeGrafter"/>
</dbReference>
<feature type="transmembrane region" description="Helical" evidence="4">
    <location>
        <begin position="395"/>
        <end position="415"/>
    </location>
</feature>
<keyword evidence="1" id="KW-0433">Leucine-rich repeat</keyword>